<dbReference type="Proteomes" id="UP000006882">
    <property type="component" value="Chromosome G6"/>
</dbReference>
<dbReference type="AlphaFoldDB" id="A0A251NK92"/>
<dbReference type="Gramene" id="ONH99717">
    <property type="protein sequence ID" value="ONH99717"/>
    <property type="gene ID" value="PRUPE_6G045400"/>
</dbReference>
<proteinExistence type="predicted"/>
<reference evidence="1 2" key="1">
    <citation type="journal article" date="2013" name="Nat. Genet.">
        <title>The high-quality draft genome of peach (Prunus persica) identifies unique patterns of genetic diversity, domestication and genome evolution.</title>
        <authorList>
            <consortium name="International Peach Genome Initiative"/>
            <person name="Verde I."/>
            <person name="Abbott A.G."/>
            <person name="Scalabrin S."/>
            <person name="Jung S."/>
            <person name="Shu S."/>
            <person name="Marroni F."/>
            <person name="Zhebentyayeva T."/>
            <person name="Dettori M.T."/>
            <person name="Grimwood J."/>
            <person name="Cattonaro F."/>
            <person name="Zuccolo A."/>
            <person name="Rossini L."/>
            <person name="Jenkins J."/>
            <person name="Vendramin E."/>
            <person name="Meisel L.A."/>
            <person name="Decroocq V."/>
            <person name="Sosinski B."/>
            <person name="Prochnik S."/>
            <person name="Mitros T."/>
            <person name="Policriti A."/>
            <person name="Cipriani G."/>
            <person name="Dondini L."/>
            <person name="Ficklin S."/>
            <person name="Goodstein D.M."/>
            <person name="Xuan P."/>
            <person name="Del Fabbro C."/>
            <person name="Aramini V."/>
            <person name="Copetti D."/>
            <person name="Gonzalez S."/>
            <person name="Horner D.S."/>
            <person name="Falchi R."/>
            <person name="Lucas S."/>
            <person name="Mica E."/>
            <person name="Maldonado J."/>
            <person name="Lazzari B."/>
            <person name="Bielenberg D."/>
            <person name="Pirona R."/>
            <person name="Miculan M."/>
            <person name="Barakat A."/>
            <person name="Testolin R."/>
            <person name="Stella A."/>
            <person name="Tartarini S."/>
            <person name="Tonutti P."/>
            <person name="Arus P."/>
            <person name="Orellana A."/>
            <person name="Wells C."/>
            <person name="Main D."/>
            <person name="Vizzotto G."/>
            <person name="Silva H."/>
            <person name="Salamini F."/>
            <person name="Schmutz J."/>
            <person name="Morgante M."/>
            <person name="Rokhsar D.S."/>
        </authorList>
    </citation>
    <scope>NUCLEOTIDE SEQUENCE [LARGE SCALE GENOMIC DNA]</scope>
    <source>
        <strain evidence="2">cv. Nemared</strain>
    </source>
</reference>
<name>A0A251NK92_PRUPE</name>
<dbReference type="EMBL" id="CM007656">
    <property type="protein sequence ID" value="ONH99717.1"/>
    <property type="molecule type" value="Genomic_DNA"/>
</dbReference>
<protein>
    <submittedName>
        <fullName evidence="1">Uncharacterized protein</fullName>
    </submittedName>
</protein>
<accession>A0A251NK92</accession>
<keyword evidence="2" id="KW-1185">Reference proteome</keyword>
<gene>
    <name evidence="1" type="ORF">PRUPE_6G045400</name>
</gene>
<evidence type="ECO:0000313" key="1">
    <source>
        <dbReference type="EMBL" id="ONH99717.1"/>
    </source>
</evidence>
<organism evidence="1 2">
    <name type="scientific">Prunus persica</name>
    <name type="common">Peach</name>
    <name type="synonym">Amygdalus persica</name>
    <dbReference type="NCBI Taxonomy" id="3760"/>
    <lineage>
        <taxon>Eukaryota</taxon>
        <taxon>Viridiplantae</taxon>
        <taxon>Streptophyta</taxon>
        <taxon>Embryophyta</taxon>
        <taxon>Tracheophyta</taxon>
        <taxon>Spermatophyta</taxon>
        <taxon>Magnoliopsida</taxon>
        <taxon>eudicotyledons</taxon>
        <taxon>Gunneridae</taxon>
        <taxon>Pentapetalae</taxon>
        <taxon>rosids</taxon>
        <taxon>fabids</taxon>
        <taxon>Rosales</taxon>
        <taxon>Rosaceae</taxon>
        <taxon>Amygdaloideae</taxon>
        <taxon>Amygdaleae</taxon>
        <taxon>Prunus</taxon>
    </lineage>
</organism>
<evidence type="ECO:0000313" key="2">
    <source>
        <dbReference type="Proteomes" id="UP000006882"/>
    </source>
</evidence>
<sequence>MASNEFAPCTLSQMLGKTDPWQNNRVQDVYQKIIRSIVKSIVRLELKGIMRGPLDVDNIQLDENYEANIPIAANPETVLRSYRQEFVLLMEAILGKNHRRTVELSHFFNMIRCEREWYRFEQIIYHPLLRSPMERFHYYIDGLKHLQYVQCAENKSIKDLFTIRWNEKVDIKGAVGGLQGFHGVLNEREYEDNVWGALEFSSNACLDVNDHLFNQEYLTQNEMEEKLSSFFPKLLLQLYTFLIELYTHVDLREHIKEGEEET</sequence>